<dbReference type="RefSeq" id="XP_023819642.1">
    <property type="nucleotide sequence ID" value="XM_023963874.1"/>
</dbReference>
<feature type="transmembrane region" description="Helical" evidence="2">
    <location>
        <begin position="178"/>
        <end position="198"/>
    </location>
</feature>
<accession>A0A3B3I0Q5</accession>
<name>A0A3B3I0Q5_ORYLA</name>
<dbReference type="Bgee" id="ENSORLG00000023804">
    <property type="expression patterns" value="Expressed in blastula and 12 other cell types or tissues"/>
</dbReference>
<feature type="compositionally biased region" description="Basic and acidic residues" evidence="1">
    <location>
        <begin position="1"/>
        <end position="17"/>
    </location>
</feature>
<dbReference type="Ensembl" id="ENSORLT00000042574.1">
    <property type="protein sequence ID" value="ENSORLP00000037309.1"/>
    <property type="gene ID" value="ENSORLG00000023804.1"/>
</dbReference>
<dbReference type="GeneID" id="101174395"/>
<sequence length="371" mass="40930">MMDDRGRGETNPGEEKVVTSSRACTPQRADRRADGLRGKGDRKSIRSDTSIHEASSCTESERALGADGKARQERPELPGEGMPLKTYLQKEENLGENRLPEKAAQVFSPAVTVPPSHSAPKDEVACWEIESEKSPFLNYTGVDYDQHGFQYEWTETRAPTKCGLCCSSRDILKVGVSLMMSALIFPVLVWGGFVFLPFDAPLLDSAPLRLVYTLRCSVFAAAPIVLGWLVLGISRLKSASTPTLFDENLKEAECKEVAVHQRFITDSASLFLIYFLQMVVMAMYLTQEQLKLIPLLTIVFAFGRLVYWGAAAFGSSIRGFGFGLSFLPGVVMMAANFYFIFLVEADGSIFSAQVPPVEVLPPPSGKQRFWG</sequence>
<reference evidence="3" key="3">
    <citation type="submission" date="2025-09" db="UniProtKB">
        <authorList>
            <consortium name="Ensembl"/>
        </authorList>
    </citation>
    <scope>IDENTIFICATION</scope>
    <source>
        <strain evidence="3">Hd-rR</strain>
    </source>
</reference>
<dbReference type="InParanoid" id="A0A3B3I0Q5"/>
<dbReference type="PANTHER" id="PTHR31004:SF4">
    <property type="entry name" value="TRANSMEMBRANE PROTEIN 79"/>
    <property type="match status" value="1"/>
</dbReference>
<keyword evidence="2" id="KW-0472">Membrane</keyword>
<feature type="transmembrane region" description="Helical" evidence="2">
    <location>
        <begin position="292"/>
        <end position="313"/>
    </location>
</feature>
<feature type="compositionally biased region" description="Basic and acidic residues" evidence="1">
    <location>
        <begin position="59"/>
        <end position="77"/>
    </location>
</feature>
<dbReference type="PANTHER" id="PTHR31004">
    <property type="entry name" value="TRANSMEMBRANE PROTEIN 79"/>
    <property type="match status" value="1"/>
</dbReference>
<reference evidence="3 4" key="1">
    <citation type="journal article" date="2007" name="Nature">
        <title>The medaka draft genome and insights into vertebrate genome evolution.</title>
        <authorList>
            <person name="Kasahara M."/>
            <person name="Naruse K."/>
            <person name="Sasaki S."/>
            <person name="Nakatani Y."/>
            <person name="Qu W."/>
            <person name="Ahsan B."/>
            <person name="Yamada T."/>
            <person name="Nagayasu Y."/>
            <person name="Doi K."/>
            <person name="Kasai Y."/>
            <person name="Jindo T."/>
            <person name="Kobayashi D."/>
            <person name="Shimada A."/>
            <person name="Toyoda A."/>
            <person name="Kuroki Y."/>
            <person name="Fujiyama A."/>
            <person name="Sasaki T."/>
            <person name="Shimizu A."/>
            <person name="Asakawa S."/>
            <person name="Shimizu N."/>
            <person name="Hashimoto S."/>
            <person name="Yang J."/>
            <person name="Lee Y."/>
            <person name="Matsushima K."/>
            <person name="Sugano S."/>
            <person name="Sakaizumi M."/>
            <person name="Narita T."/>
            <person name="Ohishi K."/>
            <person name="Haga S."/>
            <person name="Ohta F."/>
            <person name="Nomoto H."/>
            <person name="Nogata K."/>
            <person name="Morishita T."/>
            <person name="Endo T."/>
            <person name="Shin-I T."/>
            <person name="Takeda H."/>
            <person name="Morishita S."/>
            <person name="Kohara Y."/>
        </authorList>
    </citation>
    <scope>NUCLEOTIDE SEQUENCE [LARGE SCALE GENOMIC DNA]</scope>
    <source>
        <strain evidence="3 4">Hd-rR</strain>
    </source>
</reference>
<dbReference type="Proteomes" id="UP000001038">
    <property type="component" value="Chromosome 16"/>
</dbReference>
<dbReference type="GO" id="GO:0005765">
    <property type="term" value="C:lysosomal membrane"/>
    <property type="evidence" value="ECO:0000318"/>
    <property type="project" value="GO_Central"/>
</dbReference>
<keyword evidence="2" id="KW-0812">Transmembrane</keyword>
<reference evidence="3" key="2">
    <citation type="submission" date="2025-08" db="UniProtKB">
        <authorList>
            <consortium name="Ensembl"/>
        </authorList>
    </citation>
    <scope>IDENTIFICATION</scope>
    <source>
        <strain evidence="3">Hd-rR</strain>
    </source>
</reference>
<gene>
    <name evidence="3" type="primary">tmem79</name>
</gene>
<dbReference type="KEGG" id="ola:101174395"/>
<proteinExistence type="predicted"/>
<feature type="region of interest" description="Disordered" evidence="1">
    <location>
        <begin position="1"/>
        <end position="84"/>
    </location>
</feature>
<organism evidence="3 4">
    <name type="scientific">Oryzias latipes</name>
    <name type="common">Japanese rice fish</name>
    <name type="synonym">Japanese killifish</name>
    <dbReference type="NCBI Taxonomy" id="8090"/>
    <lineage>
        <taxon>Eukaryota</taxon>
        <taxon>Metazoa</taxon>
        <taxon>Chordata</taxon>
        <taxon>Craniata</taxon>
        <taxon>Vertebrata</taxon>
        <taxon>Euteleostomi</taxon>
        <taxon>Actinopterygii</taxon>
        <taxon>Neopterygii</taxon>
        <taxon>Teleostei</taxon>
        <taxon>Neoteleostei</taxon>
        <taxon>Acanthomorphata</taxon>
        <taxon>Ovalentaria</taxon>
        <taxon>Atherinomorphae</taxon>
        <taxon>Beloniformes</taxon>
        <taxon>Adrianichthyidae</taxon>
        <taxon>Oryziinae</taxon>
        <taxon>Oryzias</taxon>
    </lineage>
</organism>
<feature type="transmembrane region" description="Helical" evidence="2">
    <location>
        <begin position="210"/>
        <end position="231"/>
    </location>
</feature>
<keyword evidence="4" id="KW-1185">Reference proteome</keyword>
<evidence type="ECO:0000313" key="3">
    <source>
        <dbReference type="Ensembl" id="ENSORLP00000037309.1"/>
    </source>
</evidence>
<evidence type="ECO:0000256" key="1">
    <source>
        <dbReference type="SAM" id="MobiDB-lite"/>
    </source>
</evidence>
<evidence type="ECO:0008006" key="5">
    <source>
        <dbReference type="Google" id="ProtNLM"/>
    </source>
</evidence>
<dbReference type="OrthoDB" id="8887147at2759"/>
<evidence type="ECO:0000313" key="4">
    <source>
        <dbReference type="Proteomes" id="UP000001038"/>
    </source>
</evidence>
<dbReference type="GeneTree" id="ENSGT00390000002390"/>
<evidence type="ECO:0000256" key="2">
    <source>
        <dbReference type="SAM" id="Phobius"/>
    </source>
</evidence>
<dbReference type="AlphaFoldDB" id="A0A3B3I0Q5"/>
<dbReference type="GO" id="GO:0045055">
    <property type="term" value="P:regulated exocytosis"/>
    <property type="evidence" value="ECO:0000318"/>
    <property type="project" value="GO_Central"/>
</dbReference>
<feature type="compositionally biased region" description="Basic and acidic residues" evidence="1">
    <location>
        <begin position="28"/>
        <end position="51"/>
    </location>
</feature>
<feature type="transmembrane region" description="Helical" evidence="2">
    <location>
        <begin position="268"/>
        <end position="286"/>
    </location>
</feature>
<dbReference type="GO" id="GO:0032588">
    <property type="term" value="C:trans-Golgi network membrane"/>
    <property type="evidence" value="ECO:0000318"/>
    <property type="project" value="GO_Central"/>
</dbReference>
<feature type="transmembrane region" description="Helical" evidence="2">
    <location>
        <begin position="320"/>
        <end position="341"/>
    </location>
</feature>
<keyword evidence="2" id="KW-1133">Transmembrane helix</keyword>
<protein>
    <recommendedName>
        <fullName evidence="5">Transmembrane protein 79b</fullName>
    </recommendedName>
</protein>
<dbReference type="CTD" id="84283"/>